<dbReference type="Gene3D" id="1.20.1050.10">
    <property type="match status" value="1"/>
</dbReference>
<evidence type="ECO:0000259" key="6">
    <source>
        <dbReference type="PROSITE" id="PS50040"/>
    </source>
</evidence>
<evidence type="ECO:0000259" key="7">
    <source>
        <dbReference type="PROSITE" id="PS50405"/>
    </source>
</evidence>
<dbReference type="Gene3D" id="3.40.30.10">
    <property type="entry name" value="Glutaredoxin"/>
    <property type="match status" value="1"/>
</dbReference>
<dbReference type="SUPFAM" id="SSF89942">
    <property type="entry name" value="eEF1-gamma domain"/>
    <property type="match status" value="1"/>
</dbReference>
<dbReference type="InterPro" id="IPR001662">
    <property type="entry name" value="EF1B_G_C"/>
</dbReference>
<dbReference type="GO" id="GO:0003746">
    <property type="term" value="F:translation elongation factor activity"/>
    <property type="evidence" value="ECO:0007669"/>
    <property type="project" value="UniProtKB-UniRule"/>
</dbReference>
<proteinExistence type="predicted"/>
<dbReference type="OrthoDB" id="249703at2759"/>
<evidence type="ECO:0000256" key="3">
    <source>
        <dbReference type="ARBA" id="ARBA00022917"/>
    </source>
</evidence>
<evidence type="ECO:0000256" key="5">
    <source>
        <dbReference type="SAM" id="MobiDB-lite"/>
    </source>
</evidence>
<feature type="domain" description="EF-1-gamma C-terminal" evidence="6">
    <location>
        <begin position="248"/>
        <end position="409"/>
    </location>
</feature>
<comment type="pathway">
    <text evidence="1">Protein biosynthesis; polypeptide chain elongation.</text>
</comment>
<dbReference type="CDD" id="cd03181">
    <property type="entry name" value="GST_C_EF1Bgamma_like"/>
    <property type="match status" value="1"/>
</dbReference>
<dbReference type="InterPro" id="IPR036249">
    <property type="entry name" value="Thioredoxin-like_sf"/>
</dbReference>
<dbReference type="SUPFAM" id="SSF47616">
    <property type="entry name" value="GST C-terminal domain-like"/>
    <property type="match status" value="1"/>
</dbReference>
<keyword evidence="3 4" id="KW-0648">Protein biosynthesis</keyword>
<evidence type="ECO:0000313" key="8">
    <source>
        <dbReference type="EMBL" id="CAH2355064.1"/>
    </source>
</evidence>
<dbReference type="InterPro" id="IPR010987">
    <property type="entry name" value="Glutathione-S-Trfase_C-like"/>
</dbReference>
<organism evidence="8 9">
    <name type="scientific">[Candida] railenensis</name>
    <dbReference type="NCBI Taxonomy" id="45579"/>
    <lineage>
        <taxon>Eukaryota</taxon>
        <taxon>Fungi</taxon>
        <taxon>Dikarya</taxon>
        <taxon>Ascomycota</taxon>
        <taxon>Saccharomycotina</taxon>
        <taxon>Pichiomycetes</taxon>
        <taxon>Debaryomycetaceae</taxon>
        <taxon>Kurtzmaniella</taxon>
    </lineage>
</organism>
<dbReference type="EMBL" id="CAKXYY010000021">
    <property type="protein sequence ID" value="CAH2355064.1"/>
    <property type="molecule type" value="Genomic_DNA"/>
</dbReference>
<dbReference type="InterPro" id="IPR004045">
    <property type="entry name" value="Glutathione_S-Trfase_N"/>
</dbReference>
<dbReference type="PROSITE" id="PS50405">
    <property type="entry name" value="GST_CTER"/>
    <property type="match status" value="1"/>
</dbReference>
<dbReference type="InterPro" id="IPR050802">
    <property type="entry name" value="EF-GSTs"/>
</dbReference>
<dbReference type="Proteomes" id="UP000837801">
    <property type="component" value="Unassembled WGS sequence"/>
</dbReference>
<comment type="caution">
    <text evidence="8">The sequence shown here is derived from an EMBL/GenBank/DDBJ whole genome shotgun (WGS) entry which is preliminary data.</text>
</comment>
<dbReference type="Gene3D" id="3.30.70.1010">
    <property type="entry name" value="Translation elongation factor EF1B, gamma chain, conserved domain"/>
    <property type="match status" value="1"/>
</dbReference>
<feature type="domain" description="GST C-terminal" evidence="7">
    <location>
        <begin position="82"/>
        <end position="208"/>
    </location>
</feature>
<dbReference type="InterPro" id="IPR004046">
    <property type="entry name" value="GST_C"/>
</dbReference>
<dbReference type="InterPro" id="IPR036433">
    <property type="entry name" value="EF1B_G_C_sf"/>
</dbReference>
<feature type="region of interest" description="Disordered" evidence="5">
    <location>
        <begin position="214"/>
        <end position="253"/>
    </location>
</feature>
<evidence type="ECO:0000256" key="4">
    <source>
        <dbReference type="PROSITE-ProRule" id="PRU00519"/>
    </source>
</evidence>
<dbReference type="InterPro" id="IPR040079">
    <property type="entry name" value="Glutathione_S-Trfase"/>
</dbReference>
<evidence type="ECO:0000256" key="1">
    <source>
        <dbReference type="ARBA" id="ARBA00004815"/>
    </source>
</evidence>
<dbReference type="SFLD" id="SFLDS00019">
    <property type="entry name" value="Glutathione_Transferase_(cytos"/>
    <property type="match status" value="1"/>
</dbReference>
<dbReference type="PROSITE" id="PS50040">
    <property type="entry name" value="EF1G_C"/>
    <property type="match status" value="1"/>
</dbReference>
<dbReference type="FunFam" id="1.20.1050.10:FF:000006">
    <property type="entry name" value="Elongation factor 1 gamma"/>
    <property type="match status" value="1"/>
</dbReference>
<dbReference type="GO" id="GO:0005085">
    <property type="term" value="F:guanyl-nucleotide exchange factor activity"/>
    <property type="evidence" value="ECO:0007669"/>
    <property type="project" value="UniProtKB-ARBA"/>
</dbReference>
<dbReference type="AlphaFoldDB" id="A0A9P0QU33"/>
<feature type="compositionally biased region" description="Basic and acidic residues" evidence="5">
    <location>
        <begin position="224"/>
        <end position="236"/>
    </location>
</feature>
<dbReference type="GO" id="GO:0005634">
    <property type="term" value="C:nucleus"/>
    <property type="evidence" value="ECO:0007669"/>
    <property type="project" value="TreeGrafter"/>
</dbReference>
<dbReference type="SMART" id="SM01183">
    <property type="entry name" value="EF1G"/>
    <property type="match status" value="1"/>
</dbReference>
<dbReference type="PANTHER" id="PTHR43986:SF1">
    <property type="entry name" value="ELONGATION FACTOR 1-GAMMA"/>
    <property type="match status" value="1"/>
</dbReference>
<dbReference type="FunFam" id="3.40.30.10:FF:000142">
    <property type="entry name" value="Elongation factor 1 gamma"/>
    <property type="match status" value="1"/>
</dbReference>
<dbReference type="InterPro" id="IPR036282">
    <property type="entry name" value="Glutathione-S-Trfase_C_sf"/>
</dbReference>
<dbReference type="SUPFAM" id="SSF52833">
    <property type="entry name" value="Thioredoxin-like"/>
    <property type="match status" value="1"/>
</dbReference>
<gene>
    <name evidence="8" type="ORF">CLIB1423_21S01002</name>
</gene>
<evidence type="ECO:0000313" key="9">
    <source>
        <dbReference type="Proteomes" id="UP000837801"/>
    </source>
</evidence>
<dbReference type="FunFam" id="3.30.70.1010:FF:000001">
    <property type="entry name" value="Elongation factor 1-gamma 1"/>
    <property type="match status" value="1"/>
</dbReference>
<dbReference type="Pfam" id="PF00647">
    <property type="entry name" value="EF1G"/>
    <property type="match status" value="1"/>
</dbReference>
<dbReference type="GO" id="GO:0005737">
    <property type="term" value="C:cytoplasm"/>
    <property type="evidence" value="ECO:0007669"/>
    <property type="project" value="TreeGrafter"/>
</dbReference>
<keyword evidence="9" id="KW-1185">Reference proteome</keyword>
<name>A0A9P0QU33_9ASCO</name>
<dbReference type="Pfam" id="PF00043">
    <property type="entry name" value="GST_C"/>
    <property type="match status" value="1"/>
</dbReference>
<sequence length="409" mass="46043">MSQGTLYSTEQTRGIAPRALIKHFNLDIAIENKEAPAYKAAFPLDKIPAFIGPKGFKLTEIIAISVYFVNLGEQNSKLLGKNAQDYAQILKWISFASSEGVPHISTAFKGLTGAAPYNKKNIDEALKSLAVTIGVFEERLLNYTYLVGERLTLADIVAATLLVRGFDYLFDKEWRAANPNTARWFKTVFSHPIIKNVVGEYKFIEKAVQYTPPKKEKKQAAPAAKKEKAPAAKKEAEEEAAPAEAPKPKHPLEALGKPTAALDEWKRVYSNEETRETAIPWFWKNQYDPKEWSLWKVDFKYNDELTLTFMSNNLIGGFFARLLASTKYMFGCLVVYGENNNNGITGFFLVRGQDVVPAVNVAPDWESYEFTKLEDSPETREFVDNMLAWDKPVIVNGESREIADGKVFK</sequence>
<accession>A0A9P0QU33</accession>
<protein>
    <submittedName>
        <fullName evidence="8">Elongation factor 1-gamma 1</fullName>
    </submittedName>
</protein>
<reference evidence="8" key="1">
    <citation type="submission" date="2022-03" db="EMBL/GenBank/DDBJ databases">
        <authorList>
            <person name="Legras J.-L."/>
            <person name="Devillers H."/>
            <person name="Grondin C."/>
        </authorList>
    </citation>
    <scope>NUCLEOTIDE SEQUENCE</scope>
    <source>
        <strain evidence="8">CLIB 1423</strain>
    </source>
</reference>
<evidence type="ECO:0000256" key="2">
    <source>
        <dbReference type="ARBA" id="ARBA00022768"/>
    </source>
</evidence>
<dbReference type="PANTHER" id="PTHR43986">
    <property type="entry name" value="ELONGATION FACTOR 1-GAMMA"/>
    <property type="match status" value="1"/>
</dbReference>
<keyword evidence="2 4" id="KW-0251">Elongation factor</keyword>
<dbReference type="Pfam" id="PF02798">
    <property type="entry name" value="GST_N"/>
    <property type="match status" value="1"/>
</dbReference>